<comment type="caution">
    <text evidence="3">The sequence shown here is derived from an EMBL/GenBank/DDBJ whole genome shotgun (WGS) entry which is preliminary data.</text>
</comment>
<organism evidence="3 4">
    <name type="scientific">Candidatus Kerfeldbacteria bacterium RIFCSPHIGHO2_02_FULL_42_14</name>
    <dbReference type="NCBI Taxonomy" id="1798540"/>
    <lineage>
        <taxon>Bacteria</taxon>
        <taxon>Candidatus Kerfeldiibacteriota</taxon>
    </lineage>
</organism>
<accession>A0A1G2AT60</accession>
<feature type="domain" description="Nudix hydrolase" evidence="2">
    <location>
        <begin position="4"/>
        <end position="135"/>
    </location>
</feature>
<keyword evidence="1" id="KW-0378">Hydrolase</keyword>
<dbReference type="GO" id="GO:0004081">
    <property type="term" value="F:bis(5'-nucleosyl)-tetraphosphatase (asymmetrical) activity"/>
    <property type="evidence" value="ECO:0007669"/>
    <property type="project" value="TreeGrafter"/>
</dbReference>
<sequence>MKKILSQSTGAIVLSPKLNKILIVYQAQQGYWVFPKGKIESQETEIDTLTRELKEEIGLTKFSILPNFRETIYFDFQLNEQIIVHREITYYLVRAQTMDVTLDQKESSEHCWCDFQEVMRYLKYPNQQKLVRKVRVYLKEYHHV</sequence>
<dbReference type="InterPro" id="IPR015797">
    <property type="entry name" value="NUDIX_hydrolase-like_dom_sf"/>
</dbReference>
<dbReference type="Gene3D" id="3.90.79.10">
    <property type="entry name" value="Nucleoside Triphosphate Pyrophosphohydrolase"/>
    <property type="match status" value="1"/>
</dbReference>
<evidence type="ECO:0000313" key="4">
    <source>
        <dbReference type="Proteomes" id="UP000177165"/>
    </source>
</evidence>
<dbReference type="Proteomes" id="UP000177165">
    <property type="component" value="Unassembled WGS sequence"/>
</dbReference>
<dbReference type="InterPro" id="IPR000086">
    <property type="entry name" value="NUDIX_hydrolase_dom"/>
</dbReference>
<gene>
    <name evidence="3" type="ORF">A3B74_03420</name>
</gene>
<dbReference type="EMBL" id="MHKB01000001">
    <property type="protein sequence ID" value="OGY80092.1"/>
    <property type="molecule type" value="Genomic_DNA"/>
</dbReference>
<name>A0A1G2AT60_9BACT</name>
<reference evidence="3 4" key="1">
    <citation type="journal article" date="2016" name="Nat. Commun.">
        <title>Thousands of microbial genomes shed light on interconnected biogeochemical processes in an aquifer system.</title>
        <authorList>
            <person name="Anantharaman K."/>
            <person name="Brown C.T."/>
            <person name="Hug L.A."/>
            <person name="Sharon I."/>
            <person name="Castelle C.J."/>
            <person name="Probst A.J."/>
            <person name="Thomas B.C."/>
            <person name="Singh A."/>
            <person name="Wilkins M.J."/>
            <person name="Karaoz U."/>
            <person name="Brodie E.L."/>
            <person name="Williams K.H."/>
            <person name="Hubbard S.S."/>
            <person name="Banfield J.F."/>
        </authorList>
    </citation>
    <scope>NUCLEOTIDE SEQUENCE [LARGE SCALE GENOMIC DNA]</scope>
</reference>
<proteinExistence type="predicted"/>
<dbReference type="STRING" id="1798540.A3B74_03420"/>
<protein>
    <recommendedName>
        <fullName evidence="2">Nudix hydrolase domain-containing protein</fullName>
    </recommendedName>
</protein>
<dbReference type="PROSITE" id="PS00893">
    <property type="entry name" value="NUDIX_BOX"/>
    <property type="match status" value="1"/>
</dbReference>
<dbReference type="AlphaFoldDB" id="A0A1G2AT60"/>
<evidence type="ECO:0000256" key="1">
    <source>
        <dbReference type="ARBA" id="ARBA00022801"/>
    </source>
</evidence>
<dbReference type="PROSITE" id="PS51462">
    <property type="entry name" value="NUDIX"/>
    <property type="match status" value="1"/>
</dbReference>
<evidence type="ECO:0000313" key="3">
    <source>
        <dbReference type="EMBL" id="OGY80092.1"/>
    </source>
</evidence>
<dbReference type="Pfam" id="PF00293">
    <property type="entry name" value="NUDIX"/>
    <property type="match status" value="1"/>
</dbReference>
<dbReference type="SUPFAM" id="SSF55811">
    <property type="entry name" value="Nudix"/>
    <property type="match status" value="1"/>
</dbReference>
<dbReference type="PANTHER" id="PTHR21340">
    <property type="entry name" value="DIADENOSINE 5,5-P1,P4-TETRAPHOSPHATE PYROPHOSPHOHYDROLASE MUTT"/>
    <property type="match status" value="1"/>
</dbReference>
<dbReference type="PANTHER" id="PTHR21340:SF0">
    <property type="entry name" value="BIS(5'-NUCLEOSYL)-TETRAPHOSPHATASE [ASYMMETRICAL]"/>
    <property type="match status" value="1"/>
</dbReference>
<dbReference type="InterPro" id="IPR020084">
    <property type="entry name" value="NUDIX_hydrolase_CS"/>
</dbReference>
<dbReference type="GO" id="GO:0006167">
    <property type="term" value="P:AMP biosynthetic process"/>
    <property type="evidence" value="ECO:0007669"/>
    <property type="project" value="TreeGrafter"/>
</dbReference>
<evidence type="ECO:0000259" key="2">
    <source>
        <dbReference type="PROSITE" id="PS51462"/>
    </source>
</evidence>
<dbReference type="InterPro" id="IPR051325">
    <property type="entry name" value="Nudix_hydrolase_domain"/>
</dbReference>
<dbReference type="GO" id="GO:0006754">
    <property type="term" value="P:ATP biosynthetic process"/>
    <property type="evidence" value="ECO:0007669"/>
    <property type="project" value="TreeGrafter"/>
</dbReference>